<feature type="transmembrane region" description="Helical" evidence="8">
    <location>
        <begin position="161"/>
        <end position="181"/>
    </location>
</feature>
<keyword evidence="5 8" id="KW-0812">Transmembrane</keyword>
<dbReference type="RefSeq" id="WP_053772902.1">
    <property type="nucleotide sequence ID" value="NZ_LIST01000007.1"/>
</dbReference>
<dbReference type="AlphaFoldDB" id="A0A0M9AQ89"/>
<feature type="transmembrane region" description="Helical" evidence="8">
    <location>
        <begin position="13"/>
        <end position="33"/>
    </location>
</feature>
<dbReference type="InterPro" id="IPR011606">
    <property type="entry name" value="Brnchd-chn_aa_trnsp_permease"/>
</dbReference>
<evidence type="ECO:0000256" key="5">
    <source>
        <dbReference type="ARBA" id="ARBA00022692"/>
    </source>
</evidence>
<protein>
    <submittedName>
        <fullName evidence="9">Branched-chain amino acid ABC transporter permease</fullName>
    </submittedName>
</protein>
<evidence type="ECO:0000313" key="10">
    <source>
        <dbReference type="Proteomes" id="UP000037747"/>
    </source>
</evidence>
<keyword evidence="3" id="KW-0813">Transport</keyword>
<keyword evidence="10" id="KW-1185">Reference proteome</keyword>
<evidence type="ECO:0000256" key="7">
    <source>
        <dbReference type="ARBA" id="ARBA00023136"/>
    </source>
</evidence>
<evidence type="ECO:0000256" key="2">
    <source>
        <dbReference type="ARBA" id="ARBA00010735"/>
    </source>
</evidence>
<keyword evidence="6 8" id="KW-1133">Transmembrane helix</keyword>
<comment type="subcellular location">
    <subcellularLocation>
        <location evidence="1">Cell membrane</location>
        <topology evidence="1">Multi-pass membrane protein</topology>
    </subcellularLocation>
</comment>
<dbReference type="PATRIC" id="fig|1705389.3.peg.2277"/>
<comment type="caution">
    <text evidence="9">The sequence shown here is derived from an EMBL/GenBank/DDBJ whole genome shotgun (WGS) entry which is preliminary data.</text>
</comment>
<reference evidence="9 10" key="1">
    <citation type="submission" date="2015-08" db="EMBL/GenBank/DDBJ databases">
        <title>Genomes of Isolates from Cabo Rojo, PR.</title>
        <authorList>
            <person name="Sanchez-Nieves R.L."/>
            <person name="Montalvo-Rodriguez R."/>
        </authorList>
    </citation>
    <scope>NUCLEOTIDE SEQUENCE [LARGE SCALE GENOMIC DNA]</scope>
    <source>
        <strain evidence="9 10">5</strain>
    </source>
</reference>
<dbReference type="Proteomes" id="UP000037747">
    <property type="component" value="Unassembled WGS sequence"/>
</dbReference>
<dbReference type="Pfam" id="PF03591">
    <property type="entry name" value="AzlC"/>
    <property type="match status" value="1"/>
</dbReference>
<dbReference type="GO" id="GO:0005886">
    <property type="term" value="C:plasma membrane"/>
    <property type="evidence" value="ECO:0007669"/>
    <property type="project" value="UniProtKB-SubCell"/>
</dbReference>
<dbReference type="STRING" id="1765655.AMR74_15255"/>
<evidence type="ECO:0000256" key="6">
    <source>
        <dbReference type="ARBA" id="ARBA00022989"/>
    </source>
</evidence>
<name>A0A0M9AQ89_9EURY</name>
<keyword evidence="7 8" id="KW-0472">Membrane</keyword>
<dbReference type="PANTHER" id="PTHR34979">
    <property type="entry name" value="INNER MEMBRANE PROTEIN YGAZ"/>
    <property type="match status" value="1"/>
</dbReference>
<evidence type="ECO:0000256" key="4">
    <source>
        <dbReference type="ARBA" id="ARBA00022475"/>
    </source>
</evidence>
<gene>
    <name evidence="9" type="ORF">AMR74_15255</name>
</gene>
<evidence type="ECO:0000256" key="8">
    <source>
        <dbReference type="SAM" id="Phobius"/>
    </source>
</evidence>
<feature type="transmembrane region" description="Helical" evidence="8">
    <location>
        <begin position="132"/>
        <end position="155"/>
    </location>
</feature>
<keyword evidence="4" id="KW-1003">Cell membrane</keyword>
<comment type="similarity">
    <text evidence="2">Belongs to the AzlC family.</text>
</comment>
<feature type="transmembrane region" description="Helical" evidence="8">
    <location>
        <begin position="209"/>
        <end position="225"/>
    </location>
</feature>
<sequence>MSARSDATAGARAIAPILLGIIPFSIITGVAAVNAGIPPLEAIGMSLVIYAGAAQLAAIELIGQTAPVVIIVLTAVIINLRYIMYSASLAPHFRRFNMPTKWLSAYVLTEQAYAISITEFQATAPSERSRKWFYLGGAVLSWVVWQVGTIVGVVLGGNVPAGLSFEFAVPLTFMALLFSVLDDWPTEVVAVVAGGTGVCFAPLPYNLGLIAAAVIGIVTGVVIDLRRGSFPMIERTPASDGGESNRDETS</sequence>
<accession>A0A0M9AQ89</accession>
<evidence type="ECO:0000256" key="3">
    <source>
        <dbReference type="ARBA" id="ARBA00022448"/>
    </source>
</evidence>
<evidence type="ECO:0000313" key="9">
    <source>
        <dbReference type="EMBL" id="KOX95495.1"/>
    </source>
</evidence>
<organism evidence="9 10">
    <name type="scientific">Halorubrum tropicale</name>
    <dbReference type="NCBI Taxonomy" id="1765655"/>
    <lineage>
        <taxon>Archaea</taxon>
        <taxon>Methanobacteriati</taxon>
        <taxon>Methanobacteriota</taxon>
        <taxon>Stenosarchaea group</taxon>
        <taxon>Halobacteria</taxon>
        <taxon>Halobacteriales</taxon>
        <taxon>Haloferacaceae</taxon>
        <taxon>Halorubrum</taxon>
    </lineage>
</organism>
<dbReference type="EMBL" id="LIST01000007">
    <property type="protein sequence ID" value="KOX95495.1"/>
    <property type="molecule type" value="Genomic_DNA"/>
</dbReference>
<feature type="transmembrane region" description="Helical" evidence="8">
    <location>
        <begin position="65"/>
        <end position="85"/>
    </location>
</feature>
<dbReference type="GO" id="GO:1903785">
    <property type="term" value="P:L-valine transmembrane transport"/>
    <property type="evidence" value="ECO:0007669"/>
    <property type="project" value="TreeGrafter"/>
</dbReference>
<proteinExistence type="inferred from homology"/>
<evidence type="ECO:0000256" key="1">
    <source>
        <dbReference type="ARBA" id="ARBA00004651"/>
    </source>
</evidence>
<feature type="transmembrane region" description="Helical" evidence="8">
    <location>
        <begin position="40"/>
        <end position="59"/>
    </location>
</feature>
<dbReference type="OrthoDB" id="213715at2157"/>
<dbReference type="PANTHER" id="PTHR34979:SF1">
    <property type="entry name" value="INNER MEMBRANE PROTEIN YGAZ"/>
    <property type="match status" value="1"/>
</dbReference>